<reference evidence="2 3" key="1">
    <citation type="submission" date="2023-04" db="EMBL/GenBank/DDBJ databases">
        <title>A novel bacteria isolated from coastal sediment.</title>
        <authorList>
            <person name="Liu X.-J."/>
            <person name="Du Z.-J."/>
        </authorList>
    </citation>
    <scope>NUCLEOTIDE SEQUENCE [LARGE SCALE GENOMIC DNA]</scope>
    <source>
        <strain evidence="2 3">SDUM461004</strain>
    </source>
</reference>
<feature type="chain" id="PRO_5047257752" evidence="1">
    <location>
        <begin position="21"/>
        <end position="621"/>
    </location>
</feature>
<organism evidence="2 3">
    <name type="scientific">Thalassobacterium sedimentorum</name>
    <dbReference type="NCBI Taxonomy" id="3041258"/>
    <lineage>
        <taxon>Bacteria</taxon>
        <taxon>Pseudomonadati</taxon>
        <taxon>Verrucomicrobiota</taxon>
        <taxon>Opitutia</taxon>
        <taxon>Puniceicoccales</taxon>
        <taxon>Coraliomargaritaceae</taxon>
        <taxon>Thalassobacterium</taxon>
    </lineage>
</organism>
<dbReference type="PANTHER" id="PTHR41339">
    <property type="entry name" value="LIPL48"/>
    <property type="match status" value="1"/>
</dbReference>
<dbReference type="PANTHER" id="PTHR41339:SF1">
    <property type="entry name" value="SECRETED PROTEIN"/>
    <property type="match status" value="1"/>
</dbReference>
<evidence type="ECO:0000256" key="1">
    <source>
        <dbReference type="SAM" id="SignalP"/>
    </source>
</evidence>
<sequence length="621" mass="65017">MKKILLTLAASASAFTAAQAAIVVIDENLPGVTVDANGYYYIGQDLELTSANEYILASYTFVNDGATLTIGPGTIIRGEPGIGEGGFSGTIGAAGGEPGALIITRDGQINANGNSSSPIIFTTAVIDENNDGSPDAVNYTGAYDYTGNSIEVADFLDAAPASNPLPPYVEASVADFDFSDIDGTGDINGAGTEHQGYWGGIVILGNAPTSIGDIDVANDRIVADSKGDFPSVVNPMEGQIEGLNTALVGQNSVYGGRNPNDSSGSFTYVSIRHGGYAIGGDNELNGLTMGGVGFGTKIEYVEVYSNQDDGFEWFGGTVNTRYLVSLYNNDDSFDMDEGFTGLGQFWFSMQNDDRDSGNAAGEHDGTDAIGYSVDQFAAAPGGSTNLLGSGDSGGGLVFTFPTVYNATYVGSGLYSKDDGDDGINNVFTLRDSWGGAYFNSIFSDHGAAGILLAKDGDERWDLGDIVFRSNIWYGNADFYTASTFANTNDLDGGSGNEGANSSRVLQVFNSVGNNFSNNVFDVDPFDASNRVSGANASAYNGQIARRQWDSNFESTHGGFDPSKLSAGALSSLASTSPEPYTATYFIDPGFIGAFNPQATTLGDALWTAGWTVFDSVYYEAK</sequence>
<feature type="signal peptide" evidence="1">
    <location>
        <begin position="1"/>
        <end position="20"/>
    </location>
</feature>
<evidence type="ECO:0000313" key="2">
    <source>
        <dbReference type="EMBL" id="MDQ8194301.1"/>
    </source>
</evidence>
<name>A0ABU1AKN0_9BACT</name>
<protein>
    <submittedName>
        <fullName evidence="2">Uncharacterized protein</fullName>
    </submittedName>
</protein>
<gene>
    <name evidence="2" type="ORF">QEH59_07685</name>
</gene>
<proteinExistence type="predicted"/>
<evidence type="ECO:0000313" key="3">
    <source>
        <dbReference type="Proteomes" id="UP001243717"/>
    </source>
</evidence>
<dbReference type="RefSeq" id="WP_308984781.1">
    <property type="nucleotide sequence ID" value="NZ_JARXIC010000010.1"/>
</dbReference>
<accession>A0ABU1AKN0</accession>
<dbReference type="EMBL" id="JARXIC010000010">
    <property type="protein sequence ID" value="MDQ8194301.1"/>
    <property type="molecule type" value="Genomic_DNA"/>
</dbReference>
<keyword evidence="1" id="KW-0732">Signal</keyword>
<comment type="caution">
    <text evidence="2">The sequence shown here is derived from an EMBL/GenBank/DDBJ whole genome shotgun (WGS) entry which is preliminary data.</text>
</comment>
<dbReference type="Proteomes" id="UP001243717">
    <property type="component" value="Unassembled WGS sequence"/>
</dbReference>
<keyword evidence="3" id="KW-1185">Reference proteome</keyword>